<comment type="caution">
    <text evidence="2">The sequence shown here is derived from an EMBL/GenBank/DDBJ whole genome shotgun (WGS) entry which is preliminary data.</text>
</comment>
<dbReference type="InParanoid" id="A0A1E1LPX9"/>
<keyword evidence="3" id="KW-1185">Reference proteome</keyword>
<proteinExistence type="inferred from homology"/>
<gene>
    <name evidence="2" type="ORF">RCO7_11739</name>
</gene>
<dbReference type="GO" id="GO:0043386">
    <property type="term" value="P:mycotoxin biosynthetic process"/>
    <property type="evidence" value="ECO:0007669"/>
    <property type="project" value="InterPro"/>
</dbReference>
<dbReference type="PANTHER" id="PTHR33365:SF14">
    <property type="entry name" value="TAT PATHWAY SIGNAL SEQUENCE"/>
    <property type="match status" value="1"/>
</dbReference>
<dbReference type="Proteomes" id="UP000178129">
    <property type="component" value="Unassembled WGS sequence"/>
</dbReference>
<protein>
    <recommendedName>
        <fullName evidence="4">Tat pathway signal sequence</fullName>
    </recommendedName>
</protein>
<organism evidence="2 3">
    <name type="scientific">Rhynchosporium graminicola</name>
    <dbReference type="NCBI Taxonomy" id="2792576"/>
    <lineage>
        <taxon>Eukaryota</taxon>
        <taxon>Fungi</taxon>
        <taxon>Dikarya</taxon>
        <taxon>Ascomycota</taxon>
        <taxon>Pezizomycotina</taxon>
        <taxon>Leotiomycetes</taxon>
        <taxon>Helotiales</taxon>
        <taxon>Ploettnerulaceae</taxon>
        <taxon>Rhynchosporium</taxon>
    </lineage>
</organism>
<sequence>MAGRYMKAPSVSGFPSFHTILLVSLQLVRFVWLRISARESYGKTSKLVFGEYWPDKRGSLEAWPALAPRLTWQGSEAYLTMVSKSSIGYAALAEDEEGGISTKNLSVSAISRSSWGNISFGLLLISNLILFGVSLSNFYRTTDCDSALSGFGGHQKTHSMNDDLKRTSSYSPLLDIIDMSPKELIFNGKLSDNTSIYRMPPSPEVDEAWNYISTEGLEVITVPSYAIEKSKKDPDLSVKAPSSWNRGSDAFLVQIDVFHQIHCLNELRKELYYDQYYNAPPDALHRDHKNHCIHMLLQNIMCHADVEIISHNWVHNDHIPDPKERPFPDFNVVKQCRDFGKLLDWARENGIRQLAEKWNALRIPLGGKIVSVFPSIQILAQTPLYRCLWSFLPFHGPHFQPARQS</sequence>
<comment type="similarity">
    <text evidence="1">Belongs to the ustYa family.</text>
</comment>
<dbReference type="Pfam" id="PF11807">
    <property type="entry name" value="UstYa"/>
    <property type="match status" value="1"/>
</dbReference>
<dbReference type="STRING" id="914237.A0A1E1LPX9"/>
<dbReference type="PANTHER" id="PTHR33365">
    <property type="entry name" value="YALI0B05434P"/>
    <property type="match status" value="1"/>
</dbReference>
<dbReference type="AlphaFoldDB" id="A0A1E1LPX9"/>
<evidence type="ECO:0000313" key="2">
    <source>
        <dbReference type="EMBL" id="CZT12551.1"/>
    </source>
</evidence>
<evidence type="ECO:0000313" key="3">
    <source>
        <dbReference type="Proteomes" id="UP000178129"/>
    </source>
</evidence>
<name>A0A1E1LPX9_9HELO</name>
<evidence type="ECO:0000256" key="1">
    <source>
        <dbReference type="ARBA" id="ARBA00035112"/>
    </source>
</evidence>
<evidence type="ECO:0008006" key="4">
    <source>
        <dbReference type="Google" id="ProtNLM"/>
    </source>
</evidence>
<accession>A0A1E1LPX9</accession>
<dbReference type="EMBL" id="FJUW01000073">
    <property type="protein sequence ID" value="CZT12551.1"/>
    <property type="molecule type" value="Genomic_DNA"/>
</dbReference>
<reference evidence="3" key="1">
    <citation type="submission" date="2016-03" db="EMBL/GenBank/DDBJ databases">
        <authorList>
            <person name="Ploux O."/>
        </authorList>
    </citation>
    <scope>NUCLEOTIDE SEQUENCE [LARGE SCALE GENOMIC DNA]</scope>
    <source>
        <strain evidence="3">UK7</strain>
    </source>
</reference>
<dbReference type="InterPro" id="IPR021765">
    <property type="entry name" value="UstYa-like"/>
</dbReference>